<sequence>MKLLFRRNSDGYILKPIQTLSNWVRLHHVASDKVWWATKAKLPEYYEILTHDIERGDVLRDIRDGQLWVVEYVGRHGLRMTSRKDGVAGNMVKGMTYFGLLHYERVGRKYSLRARQPHERANAIADVVNRVAREVEQKTRVEFCKSQPAYATYDASKAQELIRSATHEIINHVDAMTNAKRQASEYGVGFIRVEQDGNMTAIDPRTVILK</sequence>
<proteinExistence type="predicted"/>
<evidence type="ECO:0000313" key="3">
    <source>
        <dbReference type="Proteomes" id="UP000307942"/>
    </source>
</evidence>
<organism evidence="2 3">
    <name type="scientific">Escherichia phage vB_EcoS_WF5505</name>
    <dbReference type="NCBI Taxonomy" id="2508186"/>
    <lineage>
        <taxon>Viruses</taxon>
        <taxon>Duplodnaviria</taxon>
        <taxon>Heunggongvirae</taxon>
        <taxon>Uroviricota</taxon>
        <taxon>Caudoviricetes</taxon>
        <taxon>Dhillonvirus</taxon>
        <taxon>Dhillonvirus WF5505</taxon>
    </lineage>
</organism>
<dbReference type="EMBL" id="MK373790">
    <property type="protein sequence ID" value="QBQ80567.1"/>
    <property type="molecule type" value="Genomic_DNA"/>
</dbReference>
<evidence type="ECO:0000313" key="1">
    <source>
        <dbReference type="EMBL" id="QBQ80505.1"/>
    </source>
</evidence>
<name>A0A482N275_9CAUD</name>
<dbReference type="EMBL" id="MK373790">
    <property type="protein sequence ID" value="QBQ80505.1"/>
    <property type="molecule type" value="Genomic_DNA"/>
</dbReference>
<evidence type="ECO:0000313" key="2">
    <source>
        <dbReference type="EMBL" id="QBQ80567.1"/>
    </source>
</evidence>
<protein>
    <submittedName>
        <fullName evidence="2">Uncharacterized protein</fullName>
    </submittedName>
</protein>
<accession>A0A482N275</accession>
<reference evidence="2 3" key="1">
    <citation type="submission" date="2019-01" db="EMBL/GenBank/DDBJ databases">
        <title>Still something new to discover - new insights into E. coli phage diversity and taxonomy.</title>
        <authorList>
            <person name="Korf I.H.E."/>
            <person name="Adriaennsens E."/>
            <person name="Dreiseikelmann B."/>
            <person name="Kropinski A."/>
            <person name="Nimtz M."/>
            <person name="Meier-Kolthoff J.P."/>
            <person name="Rohde M."/>
            <person name="van Raaij M."/>
            <person name="Wittmann J."/>
        </authorList>
    </citation>
    <scope>NUCLEOTIDE SEQUENCE [LARGE SCALE GENOMIC DNA]</scope>
</reference>
<dbReference type="Proteomes" id="UP000307942">
    <property type="component" value="Segment"/>
</dbReference>
<keyword evidence="3" id="KW-1185">Reference proteome</keyword>
<gene>
    <name evidence="1" type="ORF">WF5505_00005</name>
    <name evidence="2" type="ORF">WF5505_00067</name>
</gene>